<protein>
    <recommendedName>
        <fullName evidence="4">Lipoprotein</fullName>
    </recommendedName>
</protein>
<organism evidence="2 3">
    <name type="scientific">Pseudobacteroides cellulosolvens ATCC 35603 = DSM 2933</name>
    <dbReference type="NCBI Taxonomy" id="398512"/>
    <lineage>
        <taxon>Bacteria</taxon>
        <taxon>Bacillati</taxon>
        <taxon>Bacillota</taxon>
        <taxon>Clostridia</taxon>
        <taxon>Eubacteriales</taxon>
        <taxon>Oscillospiraceae</taxon>
        <taxon>Pseudobacteroides</taxon>
    </lineage>
</organism>
<dbReference type="eggNOG" id="ENOG5032Y27">
    <property type="taxonomic scope" value="Bacteria"/>
</dbReference>
<sequence precursor="true">MKKLVLIIALTFVTFISGCSSASTEQKNTYGDNKLIQKEGDSYSFFDRIGDQDDSKLNIKYSRFYGAETIWNINVEKQGELKFQLNSEVDKGKFKGVIISQKNEITTIFEGEKKGSHSIILPEGMYRFKIVGYDANGKVDVELKLDENMRSTVIKDD</sequence>
<evidence type="ECO:0000313" key="3">
    <source>
        <dbReference type="Proteomes" id="UP000036923"/>
    </source>
</evidence>
<keyword evidence="3" id="KW-1185">Reference proteome</keyword>
<proteinExistence type="predicted"/>
<accession>A0A0L6JJV9</accession>
<evidence type="ECO:0000256" key="1">
    <source>
        <dbReference type="SAM" id="SignalP"/>
    </source>
</evidence>
<dbReference type="RefSeq" id="WP_036944332.1">
    <property type="nucleotide sequence ID" value="NZ_JQKC01000027.1"/>
</dbReference>
<dbReference type="PROSITE" id="PS51257">
    <property type="entry name" value="PROKAR_LIPOPROTEIN"/>
    <property type="match status" value="1"/>
</dbReference>
<dbReference type="Proteomes" id="UP000036923">
    <property type="component" value="Unassembled WGS sequence"/>
</dbReference>
<comment type="caution">
    <text evidence="2">The sequence shown here is derived from an EMBL/GenBank/DDBJ whole genome shotgun (WGS) entry which is preliminary data.</text>
</comment>
<dbReference type="STRING" id="398512.Bccel_1311"/>
<evidence type="ECO:0008006" key="4">
    <source>
        <dbReference type="Google" id="ProtNLM"/>
    </source>
</evidence>
<feature type="chain" id="PRO_5038675637" description="Lipoprotein" evidence="1">
    <location>
        <begin position="23"/>
        <end position="157"/>
    </location>
</feature>
<keyword evidence="1" id="KW-0732">Signal</keyword>
<name>A0A0L6JJV9_9FIRM</name>
<dbReference type="EMBL" id="LGTC01000001">
    <property type="protein sequence ID" value="KNY26049.1"/>
    <property type="molecule type" value="Genomic_DNA"/>
</dbReference>
<evidence type="ECO:0000313" key="2">
    <source>
        <dbReference type="EMBL" id="KNY26049.1"/>
    </source>
</evidence>
<gene>
    <name evidence="2" type="ORF">Bccel_1311</name>
</gene>
<feature type="signal peptide" evidence="1">
    <location>
        <begin position="1"/>
        <end position="22"/>
    </location>
</feature>
<dbReference type="AlphaFoldDB" id="A0A0L6JJV9"/>
<reference evidence="3" key="1">
    <citation type="submission" date="2015-07" db="EMBL/GenBank/DDBJ databases">
        <title>Near-Complete Genome Sequence of the Cellulolytic Bacterium Bacteroides (Pseudobacteroides) cellulosolvens ATCC 35603.</title>
        <authorList>
            <person name="Dassa B."/>
            <person name="Utturkar S.M."/>
            <person name="Klingeman D.M."/>
            <person name="Hurt R.A."/>
            <person name="Keller M."/>
            <person name="Xu J."/>
            <person name="Reddy Y.H.K."/>
            <person name="Borovok I."/>
            <person name="Grinberg I.R."/>
            <person name="Lamed R."/>
            <person name="Zhivin O."/>
            <person name="Bayer E.A."/>
            <person name="Brown S.D."/>
        </authorList>
    </citation>
    <scope>NUCLEOTIDE SEQUENCE [LARGE SCALE GENOMIC DNA]</scope>
    <source>
        <strain evidence="3">DSM 2933</strain>
    </source>
</reference>
<dbReference type="OrthoDB" id="1925531at2"/>